<gene>
    <name evidence="3" type="ORF">LY08_01212</name>
</gene>
<keyword evidence="3" id="KW-0456">Lyase</keyword>
<accession>A0A327RK29</accession>
<dbReference type="InterPro" id="IPR015424">
    <property type="entry name" value="PyrdxlP-dep_Trfase"/>
</dbReference>
<dbReference type="RefSeq" id="WP_111659542.1">
    <property type="nucleotide sequence ID" value="NZ_QLLO01000003.1"/>
</dbReference>
<dbReference type="Gene3D" id="3.90.1150.10">
    <property type="entry name" value="Aspartate Aminotransferase, domain 1"/>
    <property type="match status" value="1"/>
</dbReference>
<name>A0A327RK29_9FLAO</name>
<keyword evidence="1" id="KW-0663">Pyridoxal phosphate</keyword>
<dbReference type="Proteomes" id="UP000248703">
    <property type="component" value="Unassembled WGS sequence"/>
</dbReference>
<dbReference type="GO" id="GO:0016829">
    <property type="term" value="F:lyase activity"/>
    <property type="evidence" value="ECO:0007669"/>
    <property type="project" value="UniProtKB-KW"/>
</dbReference>
<dbReference type="Gene3D" id="3.40.640.10">
    <property type="entry name" value="Type I PLP-dependent aspartate aminotransferase-like (Major domain)"/>
    <property type="match status" value="1"/>
</dbReference>
<dbReference type="InterPro" id="IPR015421">
    <property type="entry name" value="PyrdxlP-dep_Trfase_major"/>
</dbReference>
<dbReference type="AlphaFoldDB" id="A0A327RK29"/>
<comment type="caution">
    <text evidence="3">The sequence shown here is derived from an EMBL/GenBank/DDBJ whole genome shotgun (WGS) entry which is preliminary data.</text>
</comment>
<dbReference type="InterPro" id="IPR000192">
    <property type="entry name" value="Aminotrans_V_dom"/>
</dbReference>
<sequence length="386" mass="43400">MGLTHQKHLFDIPEDVTYLNIAAQSPAFKAIYEAGLEGLQQKNRPYTITLSDYFEPVIQLKKLFATLIDADDYNRVATIPSVSYGMATVANNIKLQPGDEIVVIDEQFPSNYYSWKALSETYDATIKTVVKPSKTDSKSWDDAIIEAITDQTAVVAMGNLHWSNGSLFNLKAISQKAKQHHALLIIDGSQSVGALPFSIKDIQPDALICAGYKWLFGPYGCAYAYYGSYFDNGKPIEHNWANRLDSENFAGLTNYQSQFKPLANRYQVGESGNFIYVKMQIAALQQIIEWTPNTIQEYCKTISVNAVKELKALGCHIQDDNDRSHHLFGIELPEGLNVEAFKQDLANRQIYVSFRGRYIRVSCHLFNTEADFKPLIACLSAHLQQV</sequence>
<dbReference type="OrthoDB" id="513408at2"/>
<dbReference type="Pfam" id="PF00266">
    <property type="entry name" value="Aminotran_5"/>
    <property type="match status" value="1"/>
</dbReference>
<dbReference type="PANTHER" id="PTHR43586:SF15">
    <property type="entry name" value="BLR3095 PROTEIN"/>
    <property type="match status" value="1"/>
</dbReference>
<evidence type="ECO:0000259" key="2">
    <source>
        <dbReference type="Pfam" id="PF00266"/>
    </source>
</evidence>
<dbReference type="SUPFAM" id="SSF53383">
    <property type="entry name" value="PLP-dependent transferases"/>
    <property type="match status" value="1"/>
</dbReference>
<evidence type="ECO:0000313" key="4">
    <source>
        <dbReference type="Proteomes" id="UP000248703"/>
    </source>
</evidence>
<dbReference type="EMBL" id="QLLO01000003">
    <property type="protein sequence ID" value="RAJ16352.1"/>
    <property type="molecule type" value="Genomic_DNA"/>
</dbReference>
<evidence type="ECO:0000256" key="1">
    <source>
        <dbReference type="ARBA" id="ARBA00022898"/>
    </source>
</evidence>
<dbReference type="PANTHER" id="PTHR43586">
    <property type="entry name" value="CYSTEINE DESULFURASE"/>
    <property type="match status" value="1"/>
</dbReference>
<dbReference type="InterPro" id="IPR015422">
    <property type="entry name" value="PyrdxlP-dep_Trfase_small"/>
</dbReference>
<evidence type="ECO:0000313" key="3">
    <source>
        <dbReference type="EMBL" id="RAJ16352.1"/>
    </source>
</evidence>
<organism evidence="3 4">
    <name type="scientific">Olleya aquimaris</name>
    <dbReference type="NCBI Taxonomy" id="639310"/>
    <lineage>
        <taxon>Bacteria</taxon>
        <taxon>Pseudomonadati</taxon>
        <taxon>Bacteroidota</taxon>
        <taxon>Flavobacteriia</taxon>
        <taxon>Flavobacteriales</taxon>
        <taxon>Flavobacteriaceae</taxon>
    </lineage>
</organism>
<proteinExistence type="predicted"/>
<reference evidence="3 4" key="1">
    <citation type="submission" date="2018-06" db="EMBL/GenBank/DDBJ databases">
        <title>Genomic Encyclopedia of Archaeal and Bacterial Type Strains, Phase II (KMG-II): from individual species to whole genera.</title>
        <authorList>
            <person name="Goeker M."/>
        </authorList>
    </citation>
    <scope>NUCLEOTIDE SEQUENCE [LARGE SCALE GENOMIC DNA]</scope>
    <source>
        <strain evidence="3 4">DSM 24464</strain>
    </source>
</reference>
<protein>
    <submittedName>
        <fullName evidence="3">Selenocysteine lyase/cysteine desulfurase</fullName>
    </submittedName>
</protein>
<keyword evidence="4" id="KW-1185">Reference proteome</keyword>
<feature type="domain" description="Aminotransferase class V" evidence="2">
    <location>
        <begin position="19"/>
        <end position="353"/>
    </location>
</feature>